<dbReference type="KEGG" id="ela:UCREL1_3513"/>
<accession>M7SY19</accession>
<keyword evidence="2" id="KW-0597">Phosphoprotein</keyword>
<dbReference type="Gene3D" id="3.40.366.10">
    <property type="entry name" value="Malonyl-Coenzyme A Acyl Carrier Protein, domain 2"/>
    <property type="match status" value="1"/>
</dbReference>
<dbReference type="EMBL" id="KB706079">
    <property type="protein sequence ID" value="EMR69453.1"/>
    <property type="molecule type" value="Genomic_DNA"/>
</dbReference>
<dbReference type="GO" id="GO:0044550">
    <property type="term" value="P:secondary metabolite biosynthetic process"/>
    <property type="evidence" value="ECO:0007669"/>
    <property type="project" value="TreeGrafter"/>
</dbReference>
<reference evidence="5" key="1">
    <citation type="journal article" date="2013" name="Genome Announc.">
        <title>Draft genome sequence of the grapevine dieback fungus Eutypa lata UCR-EL1.</title>
        <authorList>
            <person name="Blanco-Ulate B."/>
            <person name="Rolshausen P.E."/>
            <person name="Cantu D."/>
        </authorList>
    </citation>
    <scope>NUCLEOTIDE SEQUENCE [LARGE SCALE GENOMIC DNA]</scope>
    <source>
        <strain evidence="5">UCR-EL1</strain>
    </source>
</reference>
<dbReference type="eggNOG" id="KOG1202">
    <property type="taxonomic scope" value="Eukaryota"/>
</dbReference>
<dbReference type="SMART" id="SM00827">
    <property type="entry name" value="PKS_AT"/>
    <property type="match status" value="1"/>
</dbReference>
<dbReference type="InterPro" id="IPR014043">
    <property type="entry name" value="Acyl_transferase_dom"/>
</dbReference>
<gene>
    <name evidence="4" type="ORF">UCREL1_3513</name>
</gene>
<dbReference type="InterPro" id="IPR016036">
    <property type="entry name" value="Malonyl_transacylase_ACP-bd"/>
</dbReference>
<dbReference type="OrthoDB" id="329835at2759"/>
<dbReference type="HOGENOM" id="CLU_000022_16_6_1"/>
<evidence type="ECO:0000313" key="4">
    <source>
        <dbReference type="EMBL" id="EMR69453.1"/>
    </source>
</evidence>
<dbReference type="PROSITE" id="PS52004">
    <property type="entry name" value="KS3_2"/>
    <property type="match status" value="1"/>
</dbReference>
<name>M7SY19_EUTLA</name>
<sequence length="734" mass="79264">MDVQQPLVEPIAITGLSFKMPQDAVDETGLWSILEKGANVKTKWPTARTTTDAFHDGGSKKPNTLPSHYAHFMTEDPGAFDAPFFSITAKEAASMSPRQRQALEAAYHAFESGLSIWIHFDSRGNGYGRGEGVVALYLKPLRRAVHDGDVVRAIVRATASNQDGRTPGLTQPSTQAQVELIRHTYAKAGLELNKTRYVEAHGTGTPTGDPMEAKAIGKVFGKERSPGEPLFLGSIKANIGHLEGSSGPAGVVKAVLMLERGIIPPQALFETLNPAINAAADNIKVPTVKIPWPEPGLRRISVNSFGFGGANAHVILDDALHYMRTHNMHGFYRSIKDPVSVQADLRGSIETSVAEIQCNGHGTVNGTVNASVNSDHASTLVPRLLVWSAADESAIKRMLQAYGQYYSIHIAGCQNKLSQLAYTLAARRSIMPWRSFAVVEGNDDATAAEDTHQGFGGTTRSLSTEKPLRVNVNKTGIAFVFTGQGAQYAGMGLELLRYTVFAQSLRMSDEIFRSLGCDWSLFDAIYEQEKISRPEYSQPLCTALQIALVDLLRSFNIVPTAVVGHSSGEIAMAYTVAALSHESACRVAYFRGKLTGYLAHQLGVIGISGDMLSANLREDEVPKYLETFGFGTSNEASVFLACINSPKNVTLAGPANLINAVKTDLDQKAIFAQKLNTGVAYHSPAMRVIGNDYATSIGSLKKGPTQDPITIAFLEALRKLACSPIWSKSALTRL</sequence>
<dbReference type="InterPro" id="IPR032821">
    <property type="entry name" value="PKS_assoc"/>
</dbReference>
<dbReference type="AlphaFoldDB" id="M7SY19"/>
<evidence type="ECO:0000256" key="1">
    <source>
        <dbReference type="ARBA" id="ARBA00022450"/>
    </source>
</evidence>
<dbReference type="SMART" id="SM00825">
    <property type="entry name" value="PKS_KS"/>
    <property type="match status" value="1"/>
</dbReference>
<dbReference type="Gene3D" id="3.40.47.10">
    <property type="match status" value="2"/>
</dbReference>
<dbReference type="Pfam" id="PF16197">
    <property type="entry name" value="KAsynt_C_assoc"/>
    <property type="match status" value="1"/>
</dbReference>
<dbReference type="InterPro" id="IPR014030">
    <property type="entry name" value="Ketoacyl_synth_N"/>
</dbReference>
<dbReference type="GO" id="GO:0006633">
    <property type="term" value="P:fatty acid biosynthetic process"/>
    <property type="evidence" value="ECO:0007669"/>
    <property type="project" value="TreeGrafter"/>
</dbReference>
<dbReference type="SUPFAM" id="SSF52151">
    <property type="entry name" value="FabD/lysophospholipase-like"/>
    <property type="match status" value="1"/>
</dbReference>
<dbReference type="InterPro" id="IPR016039">
    <property type="entry name" value="Thiolase-like"/>
</dbReference>
<keyword evidence="5" id="KW-1185">Reference proteome</keyword>
<dbReference type="Pfam" id="PF00109">
    <property type="entry name" value="ketoacyl-synt"/>
    <property type="match status" value="1"/>
</dbReference>
<dbReference type="SUPFAM" id="SSF53901">
    <property type="entry name" value="Thiolase-like"/>
    <property type="match status" value="2"/>
</dbReference>
<dbReference type="PANTHER" id="PTHR43775">
    <property type="entry name" value="FATTY ACID SYNTHASE"/>
    <property type="match status" value="1"/>
</dbReference>
<dbReference type="Proteomes" id="UP000012174">
    <property type="component" value="Unassembled WGS sequence"/>
</dbReference>
<dbReference type="InterPro" id="IPR014031">
    <property type="entry name" value="Ketoacyl_synth_C"/>
</dbReference>
<dbReference type="InterPro" id="IPR016035">
    <property type="entry name" value="Acyl_Trfase/lysoPLipase"/>
</dbReference>
<protein>
    <submittedName>
        <fullName evidence="4">Putative polyketide synthase protein</fullName>
    </submittedName>
</protein>
<evidence type="ECO:0000256" key="2">
    <source>
        <dbReference type="ARBA" id="ARBA00022553"/>
    </source>
</evidence>
<dbReference type="CDD" id="cd00833">
    <property type="entry name" value="PKS"/>
    <property type="match status" value="1"/>
</dbReference>
<dbReference type="Pfam" id="PF02801">
    <property type="entry name" value="Ketoacyl-synt_C"/>
    <property type="match status" value="1"/>
</dbReference>
<dbReference type="InterPro" id="IPR020841">
    <property type="entry name" value="PKS_Beta-ketoAc_synthase_dom"/>
</dbReference>
<dbReference type="OMA" id="CHEYALA"/>
<dbReference type="SUPFAM" id="SSF55048">
    <property type="entry name" value="Probable ACP-binding domain of malonyl-CoA ACP transacylase"/>
    <property type="match status" value="1"/>
</dbReference>
<dbReference type="Pfam" id="PF00698">
    <property type="entry name" value="Acyl_transf_1"/>
    <property type="match status" value="1"/>
</dbReference>
<organism evidence="4 5">
    <name type="scientific">Eutypa lata (strain UCR-EL1)</name>
    <name type="common">Grapevine dieback disease fungus</name>
    <name type="synonym">Eutypa armeniacae</name>
    <dbReference type="NCBI Taxonomy" id="1287681"/>
    <lineage>
        <taxon>Eukaryota</taxon>
        <taxon>Fungi</taxon>
        <taxon>Dikarya</taxon>
        <taxon>Ascomycota</taxon>
        <taxon>Pezizomycotina</taxon>
        <taxon>Sordariomycetes</taxon>
        <taxon>Xylariomycetidae</taxon>
        <taxon>Xylariales</taxon>
        <taxon>Diatrypaceae</taxon>
        <taxon>Eutypa</taxon>
    </lineage>
</organism>
<dbReference type="InterPro" id="IPR050091">
    <property type="entry name" value="PKS_NRPS_Biosynth_Enz"/>
</dbReference>
<dbReference type="InterPro" id="IPR001227">
    <property type="entry name" value="Ac_transferase_dom_sf"/>
</dbReference>
<dbReference type="GO" id="GO:0004312">
    <property type="term" value="F:fatty acid synthase activity"/>
    <property type="evidence" value="ECO:0007669"/>
    <property type="project" value="TreeGrafter"/>
</dbReference>
<dbReference type="PANTHER" id="PTHR43775:SF29">
    <property type="entry name" value="ASPERFURANONE POLYKETIDE SYNTHASE AFOG-RELATED"/>
    <property type="match status" value="1"/>
</dbReference>
<evidence type="ECO:0000313" key="5">
    <source>
        <dbReference type="Proteomes" id="UP000012174"/>
    </source>
</evidence>
<proteinExistence type="predicted"/>
<dbReference type="Gene3D" id="3.30.70.3290">
    <property type="match status" value="1"/>
</dbReference>
<feature type="domain" description="Ketosynthase family 3 (KS3)" evidence="3">
    <location>
        <begin position="8"/>
        <end position="318"/>
    </location>
</feature>
<evidence type="ECO:0000259" key="3">
    <source>
        <dbReference type="PROSITE" id="PS52004"/>
    </source>
</evidence>
<dbReference type="STRING" id="1287681.M7SY19"/>
<keyword evidence="1" id="KW-0596">Phosphopantetheine</keyword>